<reference evidence="1 2" key="1">
    <citation type="journal article" date="2021" name="Hortic Res">
        <title>Chromosome-scale assembly of the Dendrobium chrysotoxum genome enhances the understanding of orchid evolution.</title>
        <authorList>
            <person name="Zhang Y."/>
            <person name="Zhang G.Q."/>
            <person name="Zhang D."/>
            <person name="Liu X.D."/>
            <person name="Xu X.Y."/>
            <person name="Sun W.H."/>
            <person name="Yu X."/>
            <person name="Zhu X."/>
            <person name="Wang Z.W."/>
            <person name="Zhao X."/>
            <person name="Zhong W.Y."/>
            <person name="Chen H."/>
            <person name="Yin W.L."/>
            <person name="Huang T."/>
            <person name="Niu S.C."/>
            <person name="Liu Z.J."/>
        </authorList>
    </citation>
    <scope>NUCLEOTIDE SEQUENCE [LARGE SCALE GENOMIC DNA]</scope>
    <source>
        <strain evidence="1">Lindl</strain>
    </source>
</reference>
<dbReference type="Proteomes" id="UP000775213">
    <property type="component" value="Unassembled WGS sequence"/>
</dbReference>
<gene>
    <name evidence="1" type="ORF">IEQ34_025582</name>
</gene>
<dbReference type="EMBL" id="JAGFBR010000639">
    <property type="protein sequence ID" value="KAH0440559.1"/>
    <property type="molecule type" value="Genomic_DNA"/>
</dbReference>
<accession>A0AAV7FPK5</accession>
<protein>
    <submittedName>
        <fullName evidence="1">Uncharacterized protein</fullName>
    </submittedName>
</protein>
<dbReference type="AlphaFoldDB" id="A0AAV7FPK5"/>
<evidence type="ECO:0000313" key="2">
    <source>
        <dbReference type="Proteomes" id="UP000775213"/>
    </source>
</evidence>
<sequence length="90" mass="10418">MGLNEAEVNRGAIVKKFRPRARGRNFYSRISLSILDGIWRHGQVVRRGTANPLSPVRIWVSPDQQKKTWNFLILLIELYEFLPRKSIGKG</sequence>
<comment type="caution">
    <text evidence="1">The sequence shown here is derived from an EMBL/GenBank/DDBJ whole genome shotgun (WGS) entry which is preliminary data.</text>
</comment>
<keyword evidence="2" id="KW-1185">Reference proteome</keyword>
<name>A0AAV7FPK5_DENCH</name>
<proteinExistence type="predicted"/>
<organism evidence="1 2">
    <name type="scientific">Dendrobium chrysotoxum</name>
    <name type="common">Orchid</name>
    <dbReference type="NCBI Taxonomy" id="161865"/>
    <lineage>
        <taxon>Eukaryota</taxon>
        <taxon>Viridiplantae</taxon>
        <taxon>Streptophyta</taxon>
        <taxon>Embryophyta</taxon>
        <taxon>Tracheophyta</taxon>
        <taxon>Spermatophyta</taxon>
        <taxon>Magnoliopsida</taxon>
        <taxon>Liliopsida</taxon>
        <taxon>Asparagales</taxon>
        <taxon>Orchidaceae</taxon>
        <taxon>Epidendroideae</taxon>
        <taxon>Malaxideae</taxon>
        <taxon>Dendrobiinae</taxon>
        <taxon>Dendrobium</taxon>
    </lineage>
</organism>
<evidence type="ECO:0000313" key="1">
    <source>
        <dbReference type="EMBL" id="KAH0440559.1"/>
    </source>
</evidence>